<dbReference type="InterPro" id="IPR017853">
    <property type="entry name" value="GH"/>
</dbReference>
<evidence type="ECO:0000313" key="9">
    <source>
        <dbReference type="EMBL" id="GEM05259.1"/>
    </source>
</evidence>
<gene>
    <name evidence="9" type="ORF">HMI01_22470</name>
    <name evidence="10" type="ORF">SAMN05421668_12633</name>
</gene>
<evidence type="ECO:0000256" key="3">
    <source>
        <dbReference type="ARBA" id="ARBA00023295"/>
    </source>
</evidence>
<dbReference type="PROSITE" id="PS00608">
    <property type="entry name" value="GLYCOSYL_HYDROL_F2_2"/>
    <property type="match status" value="1"/>
</dbReference>
<evidence type="ECO:0000313" key="11">
    <source>
        <dbReference type="Proteomes" id="UP000199139"/>
    </source>
</evidence>
<dbReference type="PANTHER" id="PTHR42732:SF1">
    <property type="entry name" value="BETA-MANNOSIDASE"/>
    <property type="match status" value="1"/>
</dbReference>
<dbReference type="EMBL" id="BJWJ01000027">
    <property type="protein sequence ID" value="GEM05259.1"/>
    <property type="molecule type" value="Genomic_DNA"/>
</dbReference>
<evidence type="ECO:0000259" key="8">
    <source>
        <dbReference type="Pfam" id="PF18565"/>
    </source>
</evidence>
<evidence type="ECO:0000313" key="12">
    <source>
        <dbReference type="Proteomes" id="UP000321773"/>
    </source>
</evidence>
<dbReference type="SUPFAM" id="SSF49303">
    <property type="entry name" value="beta-Galactosidase/glucuronidase domain"/>
    <property type="match status" value="1"/>
</dbReference>
<dbReference type="EMBL" id="FPAI01000026">
    <property type="protein sequence ID" value="SFT00729.1"/>
    <property type="molecule type" value="Genomic_DNA"/>
</dbReference>
<dbReference type="InterPro" id="IPR023232">
    <property type="entry name" value="Glyco_hydro_2_AS"/>
</dbReference>
<comment type="similarity">
    <text evidence="1">Belongs to the glycosyl hydrolase 2 family.</text>
</comment>
<feature type="domain" description="Glycoside hydrolase family 2 catalytic" evidence="5">
    <location>
        <begin position="252"/>
        <end position="384"/>
    </location>
</feature>
<dbReference type="Proteomes" id="UP000321773">
    <property type="component" value="Unassembled WGS sequence"/>
</dbReference>
<dbReference type="Gene3D" id="2.60.120.260">
    <property type="entry name" value="Galactose-binding domain-like"/>
    <property type="match status" value="2"/>
</dbReference>
<evidence type="ECO:0000259" key="4">
    <source>
        <dbReference type="Pfam" id="PF00703"/>
    </source>
</evidence>
<organism evidence="10 11">
    <name type="scientific">Halolactibacillus miurensis</name>
    <dbReference type="NCBI Taxonomy" id="306541"/>
    <lineage>
        <taxon>Bacteria</taxon>
        <taxon>Bacillati</taxon>
        <taxon>Bacillota</taxon>
        <taxon>Bacilli</taxon>
        <taxon>Bacillales</taxon>
        <taxon>Bacillaceae</taxon>
        <taxon>Halolactibacillus</taxon>
    </lineage>
</organism>
<dbReference type="GO" id="GO:0004553">
    <property type="term" value="F:hydrolase activity, hydrolyzing O-glycosyl compounds"/>
    <property type="evidence" value="ECO:0007669"/>
    <property type="project" value="InterPro"/>
</dbReference>
<dbReference type="InterPro" id="IPR006101">
    <property type="entry name" value="Glyco_hydro_2"/>
</dbReference>
<feature type="domain" description="Glycosyl hydrolases family 2 sugar binding" evidence="6">
    <location>
        <begin position="47"/>
        <end position="136"/>
    </location>
</feature>
<evidence type="ECO:0000256" key="1">
    <source>
        <dbReference type="ARBA" id="ARBA00007401"/>
    </source>
</evidence>
<proteinExistence type="inferred from homology"/>
<dbReference type="Pfam" id="PF16355">
    <property type="entry name" value="DUF4982"/>
    <property type="match status" value="1"/>
</dbReference>
<accession>A0A1I6UGW3</accession>
<evidence type="ECO:0000259" key="6">
    <source>
        <dbReference type="Pfam" id="PF02837"/>
    </source>
</evidence>
<evidence type="ECO:0000256" key="2">
    <source>
        <dbReference type="ARBA" id="ARBA00022801"/>
    </source>
</evidence>
<dbReference type="PRINTS" id="PR00132">
    <property type="entry name" value="GLHYDRLASE2"/>
</dbReference>
<keyword evidence="12" id="KW-1185">Reference proteome</keyword>
<dbReference type="InterPro" id="IPR051913">
    <property type="entry name" value="GH2_Domain-Containing"/>
</dbReference>
<dbReference type="InterPro" id="IPR036156">
    <property type="entry name" value="Beta-gal/glucu_dom_sf"/>
</dbReference>
<dbReference type="Proteomes" id="UP000199139">
    <property type="component" value="Unassembled WGS sequence"/>
</dbReference>
<dbReference type="Pfam" id="PF18565">
    <property type="entry name" value="Glyco_hydro2_C5"/>
    <property type="match status" value="1"/>
</dbReference>
<protein>
    <submittedName>
        <fullName evidence="10">Beta-galactosidase</fullName>
    </submittedName>
</protein>
<dbReference type="STRING" id="306541.SAMN05421668_12633"/>
<feature type="domain" description="DUF4982" evidence="7">
    <location>
        <begin position="569"/>
        <end position="631"/>
    </location>
</feature>
<dbReference type="PANTHER" id="PTHR42732">
    <property type="entry name" value="BETA-GALACTOSIDASE"/>
    <property type="match status" value="1"/>
</dbReference>
<keyword evidence="3" id="KW-0326">Glycosidase</keyword>
<dbReference type="RefSeq" id="WP_089855256.1">
    <property type="nucleotide sequence ID" value="NZ_BJWJ01000027.1"/>
</dbReference>
<evidence type="ECO:0000259" key="7">
    <source>
        <dbReference type="Pfam" id="PF16355"/>
    </source>
</evidence>
<dbReference type="InterPro" id="IPR013783">
    <property type="entry name" value="Ig-like_fold"/>
</dbReference>
<reference evidence="10 11" key="1">
    <citation type="submission" date="2016-10" db="EMBL/GenBank/DDBJ databases">
        <authorList>
            <person name="de Groot N.N."/>
        </authorList>
    </citation>
    <scope>NUCLEOTIDE SEQUENCE [LARGE SCALE GENOMIC DNA]</scope>
    <source>
        <strain evidence="10 11">DSM 17074</strain>
    </source>
</reference>
<reference evidence="9 12" key="2">
    <citation type="submission" date="2019-07" db="EMBL/GenBank/DDBJ databases">
        <title>Whole genome shotgun sequence of Halolactibacillus miurensis NBRC 100873.</title>
        <authorList>
            <person name="Hosoyama A."/>
            <person name="Uohara A."/>
            <person name="Ohji S."/>
            <person name="Ichikawa N."/>
        </authorList>
    </citation>
    <scope>NUCLEOTIDE SEQUENCE [LARGE SCALE GENOMIC DNA]</scope>
    <source>
        <strain evidence="9 12">NBRC 100873</strain>
    </source>
</reference>
<feature type="domain" description="Glycoside hydrolase family 2" evidence="8">
    <location>
        <begin position="647"/>
        <end position="743"/>
    </location>
</feature>
<dbReference type="Pfam" id="PF00703">
    <property type="entry name" value="Glyco_hydro_2"/>
    <property type="match status" value="1"/>
</dbReference>
<dbReference type="Gene3D" id="2.60.40.10">
    <property type="entry name" value="Immunoglobulins"/>
    <property type="match status" value="3"/>
</dbReference>
<dbReference type="SUPFAM" id="SSF51445">
    <property type="entry name" value="(Trans)glycosidases"/>
    <property type="match status" value="1"/>
</dbReference>
<dbReference type="GO" id="GO:0005975">
    <property type="term" value="P:carbohydrate metabolic process"/>
    <property type="evidence" value="ECO:0007669"/>
    <property type="project" value="InterPro"/>
</dbReference>
<evidence type="ECO:0000313" key="10">
    <source>
        <dbReference type="EMBL" id="SFT00729.1"/>
    </source>
</evidence>
<dbReference type="InterPro" id="IPR032311">
    <property type="entry name" value="DUF4982"/>
</dbReference>
<dbReference type="Pfam" id="PF02836">
    <property type="entry name" value="Glyco_hydro_2_C"/>
    <property type="match status" value="1"/>
</dbReference>
<dbReference type="InterPro" id="IPR008979">
    <property type="entry name" value="Galactose-bd-like_sf"/>
</dbReference>
<dbReference type="InterPro" id="IPR006104">
    <property type="entry name" value="Glyco_hydro_2_N"/>
</dbReference>
<dbReference type="InterPro" id="IPR006103">
    <property type="entry name" value="Glyco_hydro_2_cat"/>
</dbReference>
<keyword evidence="2" id="KW-0378">Hydrolase</keyword>
<evidence type="ECO:0000259" key="5">
    <source>
        <dbReference type="Pfam" id="PF02836"/>
    </source>
</evidence>
<dbReference type="OrthoDB" id="9762066at2"/>
<feature type="domain" description="Glycoside hydrolase family 2 immunoglobulin-like beta-sandwich" evidence="4">
    <location>
        <begin position="148"/>
        <end position="243"/>
    </location>
</feature>
<dbReference type="SUPFAM" id="SSF49785">
    <property type="entry name" value="Galactose-binding domain-like"/>
    <property type="match status" value="1"/>
</dbReference>
<name>A0A1I6UGW3_9BACI</name>
<dbReference type="InterPro" id="IPR040605">
    <property type="entry name" value="Glyco_hydro2_dom5"/>
</dbReference>
<dbReference type="AlphaFoldDB" id="A0A1I6UGW3"/>
<dbReference type="Pfam" id="PF02837">
    <property type="entry name" value="Glyco_hydro_2_N"/>
    <property type="match status" value="1"/>
</dbReference>
<dbReference type="Gene3D" id="3.20.20.80">
    <property type="entry name" value="Glycosidases"/>
    <property type="match status" value="1"/>
</dbReference>
<sequence>MNQTLLFNHDWSFQKTPLHTTTVTQEHFKPVDIPHDWLIYNSQALYEDSIGWYQKTLTITDLSKSYALYFEGVYMDSMLYVNDKLVGEWKYGYSSFEFDMTDFLVEGDNNLLLKVTHQAPNSRWYSGAGIYRDVYLKVRGTAFIETDGTYVTTEKNGNDYQLTIDTTIETTHPVTVRCTLTGHGEASVIEATDQSTGTTSQTLTVLSPKEWSHRDPALYTLTTELLTDQQVVLERYRERIGFRTFQLEPNRGFIVNGQQVKINGTCEHHDLGALGAAFNKEAMRYRLELLKDMGVNGIRTAHNMPAKGLMDLCDEMGFYVVSEAFDMWERTKTPYDYGRFFNDWVHRDVASWIKRDRNHPSVVMWSIGNEIYDTHASNRGVELTEMLRALVETYDPKGNARVTIGSNYMPWEHAKACADVVKVAGYNYAEKYYDQHHKKYPDWIIYGSETASVVQSRGIYHFPYDTNILSDDDQQCSALGNSTTSWGAKSPEACIIAERDTPYSVGQFLWTGFDYIGEPTPYHTKNAYFGQLDTATFKKDSYYIYQAGWMDVKTNPIVHIFPYWDFNPGQLIDVRVASNAPRVELFINGESLGQKAIDHQHGTVLVPTYQVRYEPGELKAVAYDETGHVIATDNQQSFNDPVLLVIETNKQTLTHSEDLVFVTIKALDEFGREVKNATNRIYVDVSGAGRLVGLDNGDSTDYDTYKGKSKRLFSGKLMAIIQPKQTRGKVMINVSSIGLTKATETIDVMCPRDQTIGVVAENSDQMIVTGKRDEVTVRKITLDSHGIHQLTHAQPSVDVSVTLSPEYATDKAIAYKIVTDEGAETTRGAVEETPQGVRVTAKGDGNFRLRAMSKDHTNAVRLISELDFTATGLGQFYKDPYQFIAGSLYDDATGDVGSGNDRGFATSNDERCLVGFHDLDFKDRGADTVTLPIFTLNDDVYTLKIWDCHPDEGATLLLDDTYQKPSIWNVYQSETYRLNKRLTNIQSLYIETANKMHVKGFQFEPFNRANRTVDVTTVDTLYGDHYTLEEDKISQIGNNVSLTFNDFDFGEAGANRLVINGHSPIDKNTVHVRFSDGEVEMNQLIEFTETDTLTEKVFELESVYGKQSVTFIFLPGSQFDFASFKLTRK</sequence>
<dbReference type="InterPro" id="IPR006102">
    <property type="entry name" value="Ig-like_GH2"/>
</dbReference>